<dbReference type="NCBIfam" id="NF047712">
    <property type="entry name" value="CrliSynInhib"/>
    <property type="match status" value="1"/>
</dbReference>
<name>A0A0D7LYR6_CITFR</name>
<reference evidence="8" key="2">
    <citation type="journal article" date="2018" name="Genome Biol.">
        <title>SKESA: strategic k-mer extension for scrupulous assemblies.</title>
        <authorList>
            <person name="Souvorov A."/>
            <person name="Agarwala R."/>
            <person name="Lipman D.J."/>
        </authorList>
    </citation>
    <scope>NUCLEOTIDE SEQUENCE</scope>
    <source>
        <strain evidence="8">91871</strain>
    </source>
</reference>
<evidence type="ECO:0000313" key="7">
    <source>
        <dbReference type="EMBL" id="EMN4146457.1"/>
    </source>
</evidence>
<evidence type="ECO:0000313" key="13">
    <source>
        <dbReference type="Proteomes" id="UP001279522"/>
    </source>
</evidence>
<dbReference type="EMBL" id="ABLGCN030000001">
    <property type="protein sequence ID" value="EMM7455705.1"/>
    <property type="molecule type" value="Genomic_DNA"/>
</dbReference>
<evidence type="ECO:0000256" key="1">
    <source>
        <dbReference type="ARBA" id="ARBA00008490"/>
    </source>
</evidence>
<dbReference type="Proteomes" id="UP001279522">
    <property type="component" value="Unassembled WGS sequence"/>
</dbReference>
<dbReference type="EMBL" id="ABOSXX010000008">
    <property type="protein sequence ID" value="ELV3679859.1"/>
    <property type="molecule type" value="Genomic_DNA"/>
</dbReference>
<reference evidence="4" key="6">
    <citation type="submission" date="2022-05" db="EMBL/GenBank/DDBJ databases">
        <authorList>
            <person name="Alioto T."/>
            <person name="Alioto T."/>
            <person name="Gomez Garrido J."/>
        </authorList>
    </citation>
    <scope>NUCLEOTIDE SEQUENCE</scope>
    <source>
        <strain evidence="4">112</strain>
    </source>
</reference>
<dbReference type="PANTHER" id="PTHR38108:SF1">
    <property type="entry name" value="UPF0319 PROTEIN YCCT"/>
    <property type="match status" value="1"/>
</dbReference>
<organism evidence="5 13">
    <name type="scientific">Citrobacter freundii</name>
    <dbReference type="NCBI Taxonomy" id="546"/>
    <lineage>
        <taxon>Bacteria</taxon>
        <taxon>Pseudomonadati</taxon>
        <taxon>Pseudomonadota</taxon>
        <taxon>Gammaproteobacteria</taxon>
        <taxon>Enterobacterales</taxon>
        <taxon>Enterobacteriaceae</taxon>
        <taxon>Citrobacter</taxon>
        <taxon>Citrobacter freundii complex</taxon>
    </lineage>
</organism>
<evidence type="ECO:0000313" key="12">
    <source>
        <dbReference type="Proteomes" id="UP000512222"/>
    </source>
</evidence>
<dbReference type="STRING" id="1333848.CFNIH1_14855"/>
<evidence type="ECO:0000256" key="3">
    <source>
        <dbReference type="HAMAP-Rule" id="MF_00789"/>
    </source>
</evidence>
<dbReference type="InterPro" id="IPR018635">
    <property type="entry name" value="UPF0319"/>
</dbReference>
<accession>A0A0D7LYR6</accession>
<dbReference type="HAMAP" id="MF_00789">
    <property type="entry name" value="UPF0319"/>
    <property type="match status" value="1"/>
</dbReference>
<protein>
    <recommendedName>
        <fullName evidence="3">UPF0319 protein AI2935V1_3155</fullName>
    </recommendedName>
</protein>
<evidence type="ECO:0000313" key="11">
    <source>
        <dbReference type="Proteomes" id="UP000215827"/>
    </source>
</evidence>
<evidence type="ECO:0000313" key="4">
    <source>
        <dbReference type="EMBL" id="CAH6599517.1"/>
    </source>
</evidence>
<dbReference type="OrthoDB" id="6428208at2"/>
<reference evidence="12" key="3">
    <citation type="submission" date="2020-06" db="EMBL/GenBank/DDBJ databases">
        <title>REHAB project genomes.</title>
        <authorList>
            <person name="Shaw L.P."/>
        </authorList>
    </citation>
    <scope>NUCLEOTIDE SEQUENCE [LARGE SCALE GENOMIC DNA]</scope>
    <source>
        <strain evidence="12">RHBSTW-00370</strain>
    </source>
</reference>
<reference evidence="9 11" key="1">
    <citation type="submission" date="2017-04" db="EMBL/GenBank/DDBJ databases">
        <title>Emergence of KPC-2-producing Citrobacter isolates from sediments of a Chinese river.</title>
        <authorList>
            <person name="Zheng B."/>
        </authorList>
    </citation>
    <scope>NUCLEOTIDE SEQUENCE [LARGE SCALE GENOMIC DNA]</scope>
    <source>
        <strain evidence="9 11">C191</strain>
    </source>
</reference>
<evidence type="ECO:0000313" key="8">
    <source>
        <dbReference type="EMBL" id="HBH7043490.1"/>
    </source>
</evidence>
<dbReference type="Proteomes" id="UP000789647">
    <property type="component" value="Chromosome"/>
</dbReference>
<proteinExistence type="inferred from homology"/>
<dbReference type="NCBIfam" id="NF002967">
    <property type="entry name" value="PRK03641.1"/>
    <property type="match status" value="1"/>
</dbReference>
<gene>
    <name evidence="4" type="ORF">AI2935V1_3155</name>
    <name evidence="9" type="ORF">B9P89_06845</name>
    <name evidence="10" type="ORF">HV178_15500</name>
    <name evidence="8" type="ORF">KV121_003592</name>
    <name evidence="6" type="ORF">P7U51_000141</name>
    <name evidence="7" type="ORF">PQQ21_003755</name>
    <name evidence="5" type="ORF">SGX49_002281</name>
</gene>
<evidence type="ECO:0000313" key="10">
    <source>
        <dbReference type="EMBL" id="QLV31289.1"/>
    </source>
</evidence>
<dbReference type="EMBL" id="OW995941">
    <property type="protein sequence ID" value="CAH6599517.1"/>
    <property type="molecule type" value="Genomic_DNA"/>
</dbReference>
<dbReference type="PANTHER" id="PTHR38108">
    <property type="entry name" value="UPF0319 PROTEIN YCCT"/>
    <property type="match status" value="1"/>
</dbReference>
<dbReference type="EMBL" id="DAESCB010000013">
    <property type="protein sequence ID" value="HBH7043490.1"/>
    <property type="molecule type" value="Genomic_DNA"/>
</dbReference>
<evidence type="ECO:0000313" key="9">
    <source>
        <dbReference type="EMBL" id="OYR05994.1"/>
    </source>
</evidence>
<dbReference type="AlphaFoldDB" id="A0A0D7LYR6"/>
<dbReference type="RefSeq" id="WP_003836835.1">
    <property type="nucleotide sequence ID" value="NZ_AP028314.1"/>
</dbReference>
<dbReference type="EMBL" id="NEFA01000006">
    <property type="protein sequence ID" value="OYR05994.1"/>
    <property type="molecule type" value="Genomic_DNA"/>
</dbReference>
<reference evidence="8" key="5">
    <citation type="submission" date="2021-07" db="EMBL/GenBank/DDBJ databases">
        <authorList>
            <consortium name="NCBI Pathogen Detection Project"/>
        </authorList>
    </citation>
    <scope>NUCLEOTIDE SEQUENCE</scope>
    <source>
        <strain evidence="8">91871</strain>
    </source>
</reference>
<evidence type="ECO:0000256" key="2">
    <source>
        <dbReference type="ARBA" id="ARBA00022729"/>
    </source>
</evidence>
<dbReference type="Proteomes" id="UP001169574">
    <property type="component" value="Unassembled WGS sequence"/>
</dbReference>
<sequence length="220" mass="24709">MKAGIVTALIALCLPVTVFATSLRLSNDIDLLVLDGKKVSSSLLRGAESIELENGRHQLVFRVEKTIRLSSHEERLYISPPLVISFDTQLVSQVNFHLPRLSNERDATHFDDAPRVELLDGDSMPIPVKLDILSITSTAKIVDYEMETERYNKAAKHASLPQFATMMADDSSLLSGVSELDRVPPQSQTLTEQRLKYWFQQADAQTRSNFLQWAEKQPPS</sequence>
<evidence type="ECO:0000313" key="5">
    <source>
        <dbReference type="EMBL" id="ELV3679859.1"/>
    </source>
</evidence>
<reference evidence="10" key="4">
    <citation type="journal article" date="2021" name="Microb. Genom.">
        <title>A genomic epidemiological study shows that prevalence of antimicrobial resistance in Enterobacterales is associated with the livestock host, as well as antimicrobial usage.</title>
        <authorList>
            <person name="AbuOun M."/>
            <person name="Jones H."/>
            <person name="Stubberfield E."/>
            <person name="Gilson D."/>
            <person name="Shaw L.P."/>
            <person name="Hubbard A.T.M."/>
            <person name="Chau K.K."/>
            <person name="Sebra R."/>
            <person name="Peto T.E.A."/>
            <person name="Crook D.W."/>
            <person name="Read D.S."/>
            <person name="Gweon H.S."/>
            <person name="Walker A.S."/>
            <person name="Stoesser N."/>
            <person name="Smith R.P."/>
            <person name="Anjum M.F."/>
            <person name="On Behalf Of The Rehab Consortium."/>
        </authorList>
    </citation>
    <scope>NUCLEOTIDE SEQUENCE</scope>
    <source>
        <strain evidence="10">RHBSTW-00370</strain>
    </source>
</reference>
<dbReference type="Proteomes" id="UP000512222">
    <property type="component" value="Chromosome"/>
</dbReference>
<evidence type="ECO:0000313" key="6">
    <source>
        <dbReference type="EMBL" id="EMM7455705.1"/>
    </source>
</evidence>
<dbReference type="Proteomes" id="UP000215827">
    <property type="component" value="Unassembled WGS sequence"/>
</dbReference>
<dbReference type="Pfam" id="PF09829">
    <property type="entry name" value="DUF2057"/>
    <property type="match status" value="1"/>
</dbReference>
<comment type="similarity">
    <text evidence="1 3">Belongs to the UPF0319 family.</text>
</comment>
<dbReference type="EMBL" id="CP056573">
    <property type="protein sequence ID" value="QLV31289.1"/>
    <property type="molecule type" value="Genomic_DNA"/>
</dbReference>
<reference evidence="5" key="7">
    <citation type="submission" date="2023-05" db="EMBL/GenBank/DDBJ databases">
        <authorList>
            <consortium name="Clinical and Environmental Microbiology Branch: Whole genome sequencing antimicrobial resistance pathogens in the healthcare setting"/>
        </authorList>
    </citation>
    <scope>NUCLEOTIDE SEQUENCE</scope>
    <source>
        <strain evidence="7">2023GN-00102</strain>
        <strain evidence="5">2023GN-00287</strain>
        <strain evidence="6">Whole organism</strain>
    </source>
</reference>
<dbReference type="EMBL" id="ABKLER030000016">
    <property type="protein sequence ID" value="EMN4146457.1"/>
    <property type="molecule type" value="Genomic_DNA"/>
</dbReference>
<dbReference type="Proteomes" id="UP000885148">
    <property type="component" value="Unassembled WGS sequence"/>
</dbReference>
<keyword evidence="2" id="KW-0732">Signal</keyword>